<name>A0A445EE05_ARAHY</name>
<keyword evidence="1" id="KW-0812">Transmembrane</keyword>
<dbReference type="EMBL" id="SDMP01000002">
    <property type="protein sequence ID" value="RYR73648.1"/>
    <property type="molecule type" value="Genomic_DNA"/>
</dbReference>
<organism evidence="2 3">
    <name type="scientific">Arachis hypogaea</name>
    <name type="common">Peanut</name>
    <dbReference type="NCBI Taxonomy" id="3818"/>
    <lineage>
        <taxon>Eukaryota</taxon>
        <taxon>Viridiplantae</taxon>
        <taxon>Streptophyta</taxon>
        <taxon>Embryophyta</taxon>
        <taxon>Tracheophyta</taxon>
        <taxon>Spermatophyta</taxon>
        <taxon>Magnoliopsida</taxon>
        <taxon>eudicotyledons</taxon>
        <taxon>Gunneridae</taxon>
        <taxon>Pentapetalae</taxon>
        <taxon>rosids</taxon>
        <taxon>fabids</taxon>
        <taxon>Fabales</taxon>
        <taxon>Fabaceae</taxon>
        <taxon>Papilionoideae</taxon>
        <taxon>50 kb inversion clade</taxon>
        <taxon>dalbergioids sensu lato</taxon>
        <taxon>Dalbergieae</taxon>
        <taxon>Pterocarpus clade</taxon>
        <taxon>Arachis</taxon>
    </lineage>
</organism>
<keyword evidence="3" id="KW-1185">Reference proteome</keyword>
<evidence type="ECO:0000256" key="1">
    <source>
        <dbReference type="SAM" id="Phobius"/>
    </source>
</evidence>
<evidence type="ECO:0008006" key="4">
    <source>
        <dbReference type="Google" id="ProtNLM"/>
    </source>
</evidence>
<dbReference type="Proteomes" id="UP000289738">
    <property type="component" value="Chromosome A02"/>
</dbReference>
<evidence type="ECO:0000313" key="2">
    <source>
        <dbReference type="EMBL" id="RYR73648.1"/>
    </source>
</evidence>
<reference evidence="2 3" key="1">
    <citation type="submission" date="2019-01" db="EMBL/GenBank/DDBJ databases">
        <title>Sequencing of cultivated peanut Arachis hypogaea provides insights into genome evolution and oil improvement.</title>
        <authorList>
            <person name="Chen X."/>
        </authorList>
    </citation>
    <scope>NUCLEOTIDE SEQUENCE [LARGE SCALE GENOMIC DNA]</scope>
    <source>
        <strain evidence="3">cv. Fuhuasheng</strain>
        <tissue evidence="2">Leaves</tissue>
    </source>
</reference>
<dbReference type="AlphaFoldDB" id="A0A445EE05"/>
<keyword evidence="1" id="KW-1133">Transmembrane helix</keyword>
<feature type="transmembrane region" description="Helical" evidence="1">
    <location>
        <begin position="186"/>
        <end position="205"/>
    </location>
</feature>
<keyword evidence="1" id="KW-0472">Membrane</keyword>
<gene>
    <name evidence="2" type="ORF">Ahy_A02g008088</name>
</gene>
<comment type="caution">
    <text evidence="2">The sequence shown here is derived from an EMBL/GenBank/DDBJ whole genome shotgun (WGS) entry which is preliminary data.</text>
</comment>
<accession>A0A445EE05</accession>
<sequence>MKEKKSQLYQKAGSIPQKLTMILRKHFHFKYLHLHQKQQHQALCKNSQLLQILHNLMNLLKCKFYILKNILNNLNKNLLSHHPPSPANVGLMMVANTTSFLKHDIPARSFSLGFSESSEEDTLTHEVKPTVEKKKSQESPILVEELEELNLALENHQGKFKQLKTNKPFDIQDYKDFILYLDKKKFVSHSFIFALVCYAEHWWIWMEDVKKKKFHVHDPFHKKSPSKERTTLNKFVGFMI</sequence>
<proteinExistence type="predicted"/>
<evidence type="ECO:0000313" key="3">
    <source>
        <dbReference type="Proteomes" id="UP000289738"/>
    </source>
</evidence>
<protein>
    <recommendedName>
        <fullName evidence="4">Ubiquitin-like protease family profile domain-containing protein</fullName>
    </recommendedName>
</protein>